<dbReference type="NCBIfam" id="NF033681">
    <property type="entry name" value="ExeM_NucH_DNase"/>
    <property type="match status" value="1"/>
</dbReference>
<evidence type="ECO:0000313" key="5">
    <source>
        <dbReference type="Proteomes" id="UP000030011"/>
    </source>
</evidence>
<dbReference type="Pfam" id="PF00932">
    <property type="entry name" value="LTD"/>
    <property type="match status" value="1"/>
</dbReference>
<gene>
    <name evidence="4" type="ORF">N803_07415</name>
</gene>
<dbReference type="SUPFAM" id="SSF74853">
    <property type="entry name" value="Lamin A/C globular tail domain"/>
    <property type="match status" value="1"/>
</dbReference>
<protein>
    <recommendedName>
        <fullName evidence="3">LTD domain-containing protein</fullName>
    </recommendedName>
</protein>
<comment type="caution">
    <text evidence="4">The sequence shown here is derived from an EMBL/GenBank/DDBJ whole genome shotgun (WGS) entry which is preliminary data.</text>
</comment>
<dbReference type="InterPro" id="IPR036415">
    <property type="entry name" value="Lamin_tail_dom_sf"/>
</dbReference>
<dbReference type="InterPro" id="IPR036691">
    <property type="entry name" value="Endo/exonu/phosph_ase_sf"/>
</dbReference>
<dbReference type="PANTHER" id="PTHR42834:SF1">
    <property type="entry name" value="ENDONUCLEASE_EXONUCLEASE_PHOSPHATASE FAMILY PROTEIN (AFU_ORTHOLOGUE AFUA_3G09210)"/>
    <property type="match status" value="1"/>
</dbReference>
<dbReference type="InterPro" id="IPR001322">
    <property type="entry name" value="Lamin_tail_dom"/>
</dbReference>
<proteinExistence type="predicted"/>
<evidence type="ECO:0000256" key="2">
    <source>
        <dbReference type="SAM" id="SignalP"/>
    </source>
</evidence>
<sequence length="814" mass="85168">MSAFTRRTCAAIAAPLVALPLAGATALLTAAPAAAVSTTVVISEVYGGGGNSGATWTNDFIELRNVGSSPVSLAGMSVQYASSAGNTWQVTPLSGTLAPGAHYLVQEAAGSGGTTPLPTPNATGTIPMSGTSGKVALVNSTSALSCSTNCGSVTSIVDFVGFGAAANYSETAPTGNLSATTSASRSGTVDTDNNSVDFTVGAPSPAGSGGGTDPDPDPEPTTATIAEIQGTGAASAMQGKLVTTKGVVTAVYPTGGFNGLYLQTPGTGGTTDATPGASDGIFVFRQTDAEIGDCFDVEATVTEFSGLTELTDATLTPATDCAPVTPTPLATVPVTDAEKEQYEGMLVQPEGTYTITNNYALNQYGQLGLAVGDKPLYQSTDVVRPGAEAAAYEAENLKKYITLDDGSSANYLRNAAAQDSPLPYLSQDEPMRTGSHVTFTKPVILDYRFQWNYQPVGHIVGATDADDPITTENDREFTAPKVGGDVRIATFNVLNYFTDLGETEDTYKNCDFFADRDGTPVATDFCEVRGAWTQAAFKDQEAKIVTAINGLTADVVSLEEIETSSMISYLPGQPRDKALATLVTALNKGGGQWAYVQSPTVTPSSEDVIRTAFIYRKDRIQALDASQILLDEAFANARYPLAQKFKAKNAGSPFVVVANHFKSKGSGEDDGTGQGNSNPSRIAQAKAVTSWVNTVFADEAVFLVGDFNSYSMEDPVREIEAAGFTNLAKKFEPESTSYQFSGRLGSLDHGFANAKALKQVTGAGVWDINGDESVAMQYSRRNYNVTDFYTTQPFASSDHDPLVIGVKVNGRGPR</sequence>
<dbReference type="Gene3D" id="3.60.10.10">
    <property type="entry name" value="Endonuclease/exonuclease/phosphatase"/>
    <property type="match status" value="1"/>
</dbReference>
<dbReference type="RefSeq" id="WP_035902949.1">
    <property type="nucleotide sequence ID" value="NZ_AVPK01000002.1"/>
</dbReference>
<feature type="domain" description="LTD" evidence="3">
    <location>
        <begin position="29"/>
        <end position="164"/>
    </location>
</feature>
<dbReference type="EMBL" id="AVPK01000002">
    <property type="protein sequence ID" value="KGN38564.1"/>
    <property type="molecule type" value="Genomic_DNA"/>
</dbReference>
<organism evidence="4 5">
    <name type="scientific">Knoellia subterranea KCTC 19937</name>
    <dbReference type="NCBI Taxonomy" id="1385521"/>
    <lineage>
        <taxon>Bacteria</taxon>
        <taxon>Bacillati</taxon>
        <taxon>Actinomycetota</taxon>
        <taxon>Actinomycetes</taxon>
        <taxon>Micrococcales</taxon>
        <taxon>Intrasporangiaceae</taxon>
        <taxon>Knoellia</taxon>
    </lineage>
</organism>
<dbReference type="eggNOG" id="COG2374">
    <property type="taxonomic scope" value="Bacteria"/>
</dbReference>
<keyword evidence="2" id="KW-0732">Signal</keyword>
<dbReference type="SUPFAM" id="SSF56219">
    <property type="entry name" value="DNase I-like"/>
    <property type="match status" value="1"/>
</dbReference>
<keyword evidence="5" id="KW-1185">Reference proteome</keyword>
<dbReference type="STRING" id="1385521.N803_07415"/>
<dbReference type="Proteomes" id="UP000030011">
    <property type="component" value="Unassembled WGS sequence"/>
</dbReference>
<accession>A0A0A0JPA4</accession>
<evidence type="ECO:0000256" key="1">
    <source>
        <dbReference type="SAM" id="MobiDB-lite"/>
    </source>
</evidence>
<dbReference type="CDD" id="cd10283">
    <property type="entry name" value="MnuA_DNase1-like"/>
    <property type="match status" value="1"/>
</dbReference>
<feature type="region of interest" description="Disordered" evidence="1">
    <location>
        <begin position="171"/>
        <end position="223"/>
    </location>
</feature>
<evidence type="ECO:0000313" key="4">
    <source>
        <dbReference type="EMBL" id="KGN38564.1"/>
    </source>
</evidence>
<dbReference type="PROSITE" id="PS51841">
    <property type="entry name" value="LTD"/>
    <property type="match status" value="1"/>
</dbReference>
<dbReference type="OrthoDB" id="1016457at2"/>
<feature type="compositionally biased region" description="Polar residues" evidence="1">
    <location>
        <begin position="171"/>
        <end position="197"/>
    </location>
</feature>
<name>A0A0A0JPA4_9MICO</name>
<feature type="chain" id="PRO_5001971538" description="LTD domain-containing protein" evidence="2">
    <location>
        <begin position="36"/>
        <end position="814"/>
    </location>
</feature>
<dbReference type="PANTHER" id="PTHR42834">
    <property type="entry name" value="ENDONUCLEASE/EXONUCLEASE/PHOSPHATASE FAMILY PROTEIN (AFU_ORTHOLOGUE AFUA_3G09210)"/>
    <property type="match status" value="1"/>
</dbReference>
<dbReference type="InterPro" id="IPR047971">
    <property type="entry name" value="ExeM-like"/>
</dbReference>
<feature type="signal peptide" evidence="2">
    <location>
        <begin position="1"/>
        <end position="35"/>
    </location>
</feature>
<evidence type="ECO:0000259" key="3">
    <source>
        <dbReference type="PROSITE" id="PS51841"/>
    </source>
</evidence>
<reference evidence="4 5" key="1">
    <citation type="submission" date="2013-08" db="EMBL/GenBank/DDBJ databases">
        <title>The genome sequence of Knoellia subterranea.</title>
        <authorList>
            <person name="Zhu W."/>
            <person name="Wang G."/>
        </authorList>
    </citation>
    <scope>NUCLEOTIDE SEQUENCE [LARGE SCALE GENOMIC DNA]</scope>
    <source>
        <strain evidence="4 5">KCTC 19937</strain>
    </source>
</reference>
<dbReference type="CDD" id="cd04486">
    <property type="entry name" value="YhcR_OBF_like"/>
    <property type="match status" value="1"/>
</dbReference>
<dbReference type="AlphaFoldDB" id="A0A0A0JPA4"/>